<feature type="domain" description="RING-type" evidence="7">
    <location>
        <begin position="819"/>
        <end position="854"/>
    </location>
</feature>
<feature type="region of interest" description="Disordered" evidence="6">
    <location>
        <begin position="116"/>
        <end position="147"/>
    </location>
</feature>
<protein>
    <recommendedName>
        <fullName evidence="7">RING-type domain-containing protein</fullName>
    </recommendedName>
</protein>
<evidence type="ECO:0000313" key="9">
    <source>
        <dbReference type="EMBL" id="CEK90472.1"/>
    </source>
</evidence>
<feature type="compositionally biased region" description="Low complexity" evidence="6">
    <location>
        <begin position="564"/>
        <end position="593"/>
    </location>
</feature>
<dbReference type="PROSITE" id="PS50143">
    <property type="entry name" value="BIR_REPEAT_2"/>
    <property type="match status" value="2"/>
</dbReference>
<evidence type="ECO:0000313" key="8">
    <source>
        <dbReference type="EMBL" id="CEK90469.1"/>
    </source>
</evidence>
<evidence type="ECO:0000313" key="11">
    <source>
        <dbReference type="EMBL" id="CEK90475.1"/>
    </source>
</evidence>
<feature type="compositionally biased region" description="Low complexity" evidence="6">
    <location>
        <begin position="496"/>
        <end position="544"/>
    </location>
</feature>
<feature type="compositionally biased region" description="Polar residues" evidence="6">
    <location>
        <begin position="779"/>
        <end position="793"/>
    </location>
</feature>
<accession>A0A0B7BEB1</accession>
<feature type="region of interest" description="Disordered" evidence="6">
    <location>
        <begin position="375"/>
        <end position="432"/>
    </location>
</feature>
<keyword evidence="4" id="KW-0862">Zinc</keyword>
<reference evidence="11" key="1">
    <citation type="submission" date="2014-12" db="EMBL/GenBank/DDBJ databases">
        <title>Insight into the proteome of Arion vulgaris.</title>
        <authorList>
            <person name="Aradska J."/>
            <person name="Bulat T."/>
            <person name="Smidak R."/>
            <person name="Sarate P."/>
            <person name="Gangsoo J."/>
            <person name="Sialana F."/>
            <person name="Bilban M."/>
            <person name="Lubec G."/>
        </authorList>
    </citation>
    <scope>NUCLEOTIDE SEQUENCE</scope>
    <source>
        <tissue evidence="11">Skin</tissue>
    </source>
</reference>
<keyword evidence="3 5" id="KW-0863">Zinc-finger</keyword>
<evidence type="ECO:0000256" key="5">
    <source>
        <dbReference type="PROSITE-ProRule" id="PRU00175"/>
    </source>
</evidence>
<dbReference type="GO" id="GO:0005634">
    <property type="term" value="C:nucleus"/>
    <property type="evidence" value="ECO:0007669"/>
    <property type="project" value="TreeGrafter"/>
</dbReference>
<dbReference type="GO" id="GO:0005737">
    <property type="term" value="C:cytoplasm"/>
    <property type="evidence" value="ECO:0007669"/>
    <property type="project" value="TreeGrafter"/>
</dbReference>
<dbReference type="SUPFAM" id="SSF57924">
    <property type="entry name" value="Inhibitor of apoptosis (IAP) repeat"/>
    <property type="match status" value="2"/>
</dbReference>
<dbReference type="Gene3D" id="3.30.40.10">
    <property type="entry name" value="Zinc/RING finger domain, C3HC4 (zinc finger)"/>
    <property type="match status" value="1"/>
</dbReference>
<feature type="compositionally biased region" description="Basic and acidic residues" evidence="6">
    <location>
        <begin position="400"/>
        <end position="413"/>
    </location>
</feature>
<dbReference type="PROSITE" id="PS50089">
    <property type="entry name" value="ZF_RING_2"/>
    <property type="match status" value="1"/>
</dbReference>
<dbReference type="PANTHER" id="PTHR10044">
    <property type="entry name" value="INHIBITOR OF APOPTOSIS"/>
    <property type="match status" value="1"/>
</dbReference>
<dbReference type="GO" id="GO:0008270">
    <property type="term" value="F:zinc ion binding"/>
    <property type="evidence" value="ECO:0007669"/>
    <property type="project" value="UniProtKB-KW"/>
</dbReference>
<dbReference type="Pfam" id="PF13920">
    <property type="entry name" value="zf-C3HC4_3"/>
    <property type="match status" value="1"/>
</dbReference>
<evidence type="ECO:0000256" key="6">
    <source>
        <dbReference type="SAM" id="MobiDB-lite"/>
    </source>
</evidence>
<dbReference type="SMART" id="SM00238">
    <property type="entry name" value="BIR"/>
    <property type="match status" value="2"/>
</dbReference>
<name>A0A0B7BEB1_9EUPU</name>
<dbReference type="InterPro" id="IPR013083">
    <property type="entry name" value="Znf_RING/FYVE/PHD"/>
</dbReference>
<dbReference type="EMBL" id="HACG01043604">
    <property type="protein sequence ID" value="CEK90469.1"/>
    <property type="molecule type" value="Transcribed_RNA"/>
</dbReference>
<dbReference type="CDD" id="cd16713">
    <property type="entry name" value="RING-HC_BIRC2_3_7"/>
    <property type="match status" value="1"/>
</dbReference>
<feature type="region of interest" description="Disordered" evidence="6">
    <location>
        <begin position="773"/>
        <end position="799"/>
    </location>
</feature>
<feature type="compositionally biased region" description="Basic and acidic residues" evidence="6">
    <location>
        <begin position="116"/>
        <end position="134"/>
    </location>
</feature>
<evidence type="ECO:0000256" key="1">
    <source>
        <dbReference type="ARBA" id="ARBA00006672"/>
    </source>
</evidence>
<dbReference type="EMBL" id="HACG01043608">
    <property type="protein sequence ID" value="CEK90473.1"/>
    <property type="molecule type" value="Transcribed_RNA"/>
</dbReference>
<proteinExistence type="inferred from homology"/>
<dbReference type="PANTHER" id="PTHR10044:SF139">
    <property type="entry name" value="DEATH-ASSOCIATED INHIBITOR OF APOPTOSIS 2"/>
    <property type="match status" value="1"/>
</dbReference>
<keyword evidence="2" id="KW-0479">Metal-binding</keyword>
<evidence type="ECO:0000313" key="10">
    <source>
        <dbReference type="EMBL" id="CEK90473.1"/>
    </source>
</evidence>
<feature type="region of interest" description="Disordered" evidence="6">
    <location>
        <begin position="494"/>
        <end position="601"/>
    </location>
</feature>
<dbReference type="InterPro" id="IPR001370">
    <property type="entry name" value="BIR_rpt"/>
</dbReference>
<dbReference type="SMART" id="SM00184">
    <property type="entry name" value="RING"/>
    <property type="match status" value="1"/>
</dbReference>
<dbReference type="EMBL" id="HACG01043610">
    <property type="protein sequence ID" value="CEK90475.1"/>
    <property type="molecule type" value="Transcribed_RNA"/>
</dbReference>
<sequence length="866" mass="97099">MCLKTVDNCWIQLGKEMCNYSNLESCSSSNISTLNIIFMWKFIIDLAKANYYKRLIYKEYEIKNIINGLSKINAKRQISNGFFCPFDNVKLQVNGNKCPEDENISTCDLYYNHESEENNQRHENQDSLNKKEVQSEDESMNTPPNADEEILKAMNSELLRSSKFTVTENDPKQTSSSQFVDAVKQSLIMIKVSKCKQVFSIERSVKYREMFDKTGCKDDSGDCDGEENLVEQLFMHQNFRIKIPIAQIYMILNMRSHPPEIFGISWNKLNEERWRLYTYAQYPHNAKKSAILLAHAGFAYIGTGNGIDDRVICSFCCVEKQNWLVSEIILETHKNLSPDCSMITGESCNNVPMIAPNNGETLFKHFYNLIETKTNVDNKQQDNKQHTNMNQGNMNDIDCDNSHSNHSAEDRHAVPSLPTKHSRNAVSTQVSKPFPEANPIVMGSHVSQFSVQEPVNLTSANSTALSSDLPSSSMASNSASYNFIPNRIAAHYGDRSNTSTADTPTASTANTPTASTATTIAQTSSLNRQVVNQATSSSASSNVTISNHHHSTRVDTETNSPEISNTNQSNNPPQENSQTATANTQNANKATGQGPTYGELGIITERPKRFEYAVRATRYTSFEPWPRDHHLKKGDLADAGFYYAGYGDCARCFYCGGGLRNWEKDDNVLIEHARWFPKCAYMRQTMGQQFVDAVQDLNKSFDRITYSMVTDKMGSSAASFQLDTKNVPLKRDPAVLTVLDIGYLEKDVIEAANFVKEKYGTLSADKVFEKLKHDKKPRTSNGASVNSQTSEYSSDAPKDKMSMNKLKEENSQLRQQTVCKICMDKEVAVVFLPCGHFVSCSDCAAAMKDCPVCRKEVRGVVRAFVG</sequence>
<dbReference type="Gene3D" id="1.10.1170.10">
    <property type="entry name" value="Inhibitor Of Apoptosis Protein (2mihbC-IAP-1), Chain A"/>
    <property type="match status" value="2"/>
</dbReference>
<dbReference type="Pfam" id="PF00653">
    <property type="entry name" value="BIR"/>
    <property type="match status" value="2"/>
</dbReference>
<dbReference type="InterPro" id="IPR001841">
    <property type="entry name" value="Znf_RING"/>
</dbReference>
<evidence type="ECO:0000259" key="7">
    <source>
        <dbReference type="PROSITE" id="PS50089"/>
    </source>
</evidence>
<organism evidence="11">
    <name type="scientific">Arion vulgaris</name>
    <dbReference type="NCBI Taxonomy" id="1028688"/>
    <lineage>
        <taxon>Eukaryota</taxon>
        <taxon>Metazoa</taxon>
        <taxon>Spiralia</taxon>
        <taxon>Lophotrochozoa</taxon>
        <taxon>Mollusca</taxon>
        <taxon>Gastropoda</taxon>
        <taxon>Heterobranchia</taxon>
        <taxon>Euthyneura</taxon>
        <taxon>Panpulmonata</taxon>
        <taxon>Eupulmonata</taxon>
        <taxon>Stylommatophora</taxon>
        <taxon>Helicina</taxon>
        <taxon>Arionoidea</taxon>
        <taxon>Arionidae</taxon>
        <taxon>Arion</taxon>
    </lineage>
</organism>
<dbReference type="EMBL" id="HACG01043607">
    <property type="protein sequence ID" value="CEK90472.1"/>
    <property type="molecule type" value="Transcribed_RNA"/>
</dbReference>
<dbReference type="CDD" id="cd00022">
    <property type="entry name" value="BIR"/>
    <property type="match status" value="1"/>
</dbReference>
<comment type="similarity">
    <text evidence="1">Belongs to the IAP family.</text>
</comment>
<dbReference type="InterPro" id="IPR050784">
    <property type="entry name" value="IAP"/>
</dbReference>
<gene>
    <name evidence="11" type="primary">ORF177068</name>
    <name evidence="8" type="synonym">ORF177043</name>
    <name evidence="9" type="synonym">ORF177053</name>
    <name evidence="10" type="synonym">ORF177059</name>
</gene>
<evidence type="ECO:0000256" key="3">
    <source>
        <dbReference type="ARBA" id="ARBA00022771"/>
    </source>
</evidence>
<evidence type="ECO:0000256" key="2">
    <source>
        <dbReference type="ARBA" id="ARBA00022723"/>
    </source>
</evidence>
<dbReference type="AlphaFoldDB" id="A0A0B7BEB1"/>
<evidence type="ECO:0000256" key="4">
    <source>
        <dbReference type="ARBA" id="ARBA00022833"/>
    </source>
</evidence>
<feature type="compositionally biased region" description="Basic and acidic residues" evidence="6">
    <location>
        <begin position="375"/>
        <end position="385"/>
    </location>
</feature>
<dbReference type="FunFam" id="1.10.1170.10:FF:000002">
    <property type="entry name" value="Baculoviral IAP repeat containing 7"/>
    <property type="match status" value="1"/>
</dbReference>